<dbReference type="PANTHER" id="PTHR43691">
    <property type="entry name" value="URIDINE PHOSPHORYLASE"/>
    <property type="match status" value="1"/>
</dbReference>
<feature type="domain" description="Nucleoside phosphorylase" evidence="1">
    <location>
        <begin position="30"/>
        <end position="249"/>
    </location>
</feature>
<dbReference type="Gene3D" id="3.40.50.1580">
    <property type="entry name" value="Nucleoside phosphorylase domain"/>
    <property type="match status" value="1"/>
</dbReference>
<dbReference type="STRING" id="329046.A0A1Y2BQS9"/>
<dbReference type="GO" id="GO:0005829">
    <property type="term" value="C:cytosol"/>
    <property type="evidence" value="ECO:0007669"/>
    <property type="project" value="TreeGrafter"/>
</dbReference>
<dbReference type="OrthoDB" id="416752at2759"/>
<gene>
    <name evidence="2" type="ORF">BCR33DRAFT_770000</name>
</gene>
<dbReference type="EMBL" id="MCGO01000052">
    <property type="protein sequence ID" value="ORY37094.1"/>
    <property type="molecule type" value="Genomic_DNA"/>
</dbReference>
<dbReference type="Proteomes" id="UP000193642">
    <property type="component" value="Unassembled WGS sequence"/>
</dbReference>
<organism evidence="2 3">
    <name type="scientific">Rhizoclosmatium globosum</name>
    <dbReference type="NCBI Taxonomy" id="329046"/>
    <lineage>
        <taxon>Eukaryota</taxon>
        <taxon>Fungi</taxon>
        <taxon>Fungi incertae sedis</taxon>
        <taxon>Chytridiomycota</taxon>
        <taxon>Chytridiomycota incertae sedis</taxon>
        <taxon>Chytridiomycetes</taxon>
        <taxon>Chytridiales</taxon>
        <taxon>Chytriomycetaceae</taxon>
        <taxon>Rhizoclosmatium</taxon>
    </lineage>
</organism>
<dbReference type="PANTHER" id="PTHR43691:SF14">
    <property type="entry name" value="URIDINE PHOSPHORYLASE"/>
    <property type="match status" value="1"/>
</dbReference>
<accession>A0A1Y2BQS9</accession>
<evidence type="ECO:0000313" key="3">
    <source>
        <dbReference type="Proteomes" id="UP000193642"/>
    </source>
</evidence>
<dbReference type="GO" id="GO:0006218">
    <property type="term" value="P:uridine catabolic process"/>
    <property type="evidence" value="ECO:0007669"/>
    <property type="project" value="TreeGrafter"/>
</dbReference>
<keyword evidence="3" id="KW-1185">Reference proteome</keyword>
<dbReference type="InterPro" id="IPR035994">
    <property type="entry name" value="Nucleoside_phosphorylase_sf"/>
</dbReference>
<evidence type="ECO:0000259" key="1">
    <source>
        <dbReference type="Pfam" id="PF01048"/>
    </source>
</evidence>
<dbReference type="GO" id="GO:0004850">
    <property type="term" value="F:uridine phosphorylase activity"/>
    <property type="evidence" value="ECO:0007669"/>
    <property type="project" value="TreeGrafter"/>
</dbReference>
<reference evidence="2 3" key="1">
    <citation type="submission" date="2016-07" db="EMBL/GenBank/DDBJ databases">
        <title>Pervasive Adenine N6-methylation of Active Genes in Fungi.</title>
        <authorList>
            <consortium name="DOE Joint Genome Institute"/>
            <person name="Mondo S.J."/>
            <person name="Dannebaum R.O."/>
            <person name="Kuo R.C."/>
            <person name="Labutti K."/>
            <person name="Haridas S."/>
            <person name="Kuo A."/>
            <person name="Salamov A."/>
            <person name="Ahrendt S.R."/>
            <person name="Lipzen A."/>
            <person name="Sullivan W."/>
            <person name="Andreopoulos W.B."/>
            <person name="Clum A."/>
            <person name="Lindquist E."/>
            <person name="Daum C."/>
            <person name="Ramamoorthy G.K."/>
            <person name="Gryganskyi A."/>
            <person name="Culley D."/>
            <person name="Magnuson J.K."/>
            <person name="James T.Y."/>
            <person name="O'Malley M.A."/>
            <person name="Stajich J.E."/>
            <person name="Spatafora J.W."/>
            <person name="Visel A."/>
            <person name="Grigoriev I.V."/>
        </authorList>
    </citation>
    <scope>NUCLEOTIDE SEQUENCE [LARGE SCALE GENOMIC DNA]</scope>
    <source>
        <strain evidence="2 3">JEL800</strain>
    </source>
</reference>
<name>A0A1Y2BQS9_9FUNG</name>
<dbReference type="SUPFAM" id="SSF53167">
    <property type="entry name" value="Purine and uridine phosphorylases"/>
    <property type="match status" value="1"/>
</dbReference>
<proteinExistence type="predicted"/>
<dbReference type="AlphaFoldDB" id="A0A1Y2BQS9"/>
<dbReference type="Pfam" id="PF01048">
    <property type="entry name" value="PNP_UDP_1"/>
    <property type="match status" value="1"/>
</dbReference>
<comment type="caution">
    <text evidence="2">The sequence shown here is derived from an EMBL/GenBank/DDBJ whole genome shotgun (WGS) entry which is preliminary data.</text>
</comment>
<sequence>MGFTNANFPLGDDGRTYHVGTKLGETANKILTVGDPARAKLIAQTHFDKDVPIKEVSSKRGFVTLTGAYKGVPVSIVAIGMGISMMDFFVREVRAVTEGPLDIIRFGSCGSISERAKVGTLAVATDGAVCATRNYDHFTGTGDNSAGLTKWLNKVTGRNDPYHLSQVVKPDSRLSNKLVSKIKEAAGADNVATGLNVTADSFYSSQARYDPRFPDDNQQLVETIQKRYPNAITLEMESFMLLHLAACSGRKADGSVDPQLRIRAAATTMIFADRLGGEFITYEVTEKLEALAGKACLETLVEMQ</sequence>
<dbReference type="InterPro" id="IPR000845">
    <property type="entry name" value="Nucleoside_phosphorylase_d"/>
</dbReference>
<protein>
    <submittedName>
        <fullName evidence="2">Purine and uridine phosphorylase</fullName>
    </submittedName>
</protein>
<dbReference type="CDD" id="cd17769">
    <property type="entry name" value="NP_TgUP-like"/>
    <property type="match status" value="1"/>
</dbReference>
<evidence type="ECO:0000313" key="2">
    <source>
        <dbReference type="EMBL" id="ORY37094.1"/>
    </source>
</evidence>